<feature type="transmembrane region" description="Helical" evidence="1">
    <location>
        <begin position="24"/>
        <end position="46"/>
    </location>
</feature>
<reference evidence="2 3" key="1">
    <citation type="submission" date="2019-01" db="EMBL/GenBank/DDBJ databases">
        <title>Sequencing the genomes of 1000 actinobacteria strains.</title>
        <authorList>
            <person name="Klenk H.-P."/>
        </authorList>
    </citation>
    <scope>NUCLEOTIDE SEQUENCE [LARGE SCALE GENOMIC DNA]</scope>
    <source>
        <strain evidence="2 3">DSM 43925</strain>
    </source>
</reference>
<gene>
    <name evidence="2" type="ORF">EDD27_9624</name>
</gene>
<dbReference type="AlphaFoldDB" id="A0A438MLT8"/>
<dbReference type="EMBL" id="SAUN01000001">
    <property type="protein sequence ID" value="RVX46724.1"/>
    <property type="molecule type" value="Genomic_DNA"/>
</dbReference>
<name>A0A438MLT8_9ACTN</name>
<keyword evidence="3" id="KW-1185">Reference proteome</keyword>
<organism evidence="2 3">
    <name type="scientific">Nonomuraea polychroma</name>
    <dbReference type="NCBI Taxonomy" id="46176"/>
    <lineage>
        <taxon>Bacteria</taxon>
        <taxon>Bacillati</taxon>
        <taxon>Actinomycetota</taxon>
        <taxon>Actinomycetes</taxon>
        <taxon>Streptosporangiales</taxon>
        <taxon>Streptosporangiaceae</taxon>
        <taxon>Nonomuraea</taxon>
    </lineage>
</organism>
<proteinExistence type="predicted"/>
<keyword evidence="1" id="KW-1133">Transmembrane helix</keyword>
<protein>
    <submittedName>
        <fullName evidence="2">Uncharacterized protein</fullName>
    </submittedName>
</protein>
<dbReference type="Proteomes" id="UP000284824">
    <property type="component" value="Unassembled WGS sequence"/>
</dbReference>
<sequence>MARMARGLDETHRRNSVRAYRRHGGFWMALGATAGLSGPLAFLWAVA</sequence>
<accession>A0A438MLT8</accession>
<keyword evidence="1" id="KW-0472">Membrane</keyword>
<keyword evidence="1" id="KW-0812">Transmembrane</keyword>
<evidence type="ECO:0000313" key="2">
    <source>
        <dbReference type="EMBL" id="RVX46724.1"/>
    </source>
</evidence>
<comment type="caution">
    <text evidence="2">The sequence shown here is derived from an EMBL/GenBank/DDBJ whole genome shotgun (WGS) entry which is preliminary data.</text>
</comment>
<evidence type="ECO:0000256" key="1">
    <source>
        <dbReference type="SAM" id="Phobius"/>
    </source>
</evidence>
<evidence type="ECO:0000313" key="3">
    <source>
        <dbReference type="Proteomes" id="UP000284824"/>
    </source>
</evidence>